<dbReference type="InterPro" id="IPR024983">
    <property type="entry name" value="CHAT_dom"/>
</dbReference>
<evidence type="ECO:0000256" key="1">
    <source>
        <dbReference type="SAM" id="MobiDB-lite"/>
    </source>
</evidence>
<dbReference type="Gene3D" id="3.40.50.300">
    <property type="entry name" value="P-loop containing nucleotide triphosphate hydrolases"/>
    <property type="match status" value="1"/>
</dbReference>
<gene>
    <name evidence="3" type="ORF">PV07_11971</name>
</gene>
<dbReference type="Pfam" id="PF12770">
    <property type="entry name" value="CHAT"/>
    <property type="match status" value="1"/>
</dbReference>
<dbReference type="SUPFAM" id="SSF52540">
    <property type="entry name" value="P-loop containing nucleoside triphosphate hydrolases"/>
    <property type="match status" value="1"/>
</dbReference>
<evidence type="ECO:0000313" key="3">
    <source>
        <dbReference type="EMBL" id="KIW23798.1"/>
    </source>
</evidence>
<feature type="compositionally biased region" description="Polar residues" evidence="1">
    <location>
        <begin position="159"/>
        <end position="173"/>
    </location>
</feature>
<evidence type="ECO:0000259" key="2">
    <source>
        <dbReference type="Pfam" id="PF12770"/>
    </source>
</evidence>
<dbReference type="Proteomes" id="UP000054466">
    <property type="component" value="Unassembled WGS sequence"/>
</dbReference>
<feature type="domain" description="CHAT" evidence="2">
    <location>
        <begin position="172"/>
        <end position="386"/>
    </location>
</feature>
<evidence type="ECO:0000313" key="4">
    <source>
        <dbReference type="Proteomes" id="UP000054466"/>
    </source>
</evidence>
<reference evidence="3 4" key="1">
    <citation type="submission" date="2015-01" db="EMBL/GenBank/DDBJ databases">
        <title>The Genome Sequence of Cladophialophora immunda CBS83496.</title>
        <authorList>
            <consortium name="The Broad Institute Genomics Platform"/>
            <person name="Cuomo C."/>
            <person name="de Hoog S."/>
            <person name="Gorbushina A."/>
            <person name="Stielow B."/>
            <person name="Teixiera M."/>
            <person name="Abouelleil A."/>
            <person name="Chapman S.B."/>
            <person name="Priest M."/>
            <person name="Young S.K."/>
            <person name="Wortman J."/>
            <person name="Nusbaum C."/>
            <person name="Birren B."/>
        </authorList>
    </citation>
    <scope>NUCLEOTIDE SEQUENCE [LARGE SCALE GENOMIC DNA]</scope>
    <source>
        <strain evidence="3 4">CBS 83496</strain>
    </source>
</reference>
<dbReference type="InterPro" id="IPR027417">
    <property type="entry name" value="P-loop_NTPase"/>
</dbReference>
<keyword evidence="4" id="KW-1185">Reference proteome</keyword>
<protein>
    <recommendedName>
        <fullName evidence="2">CHAT domain-containing protein</fullName>
    </recommendedName>
</protein>
<dbReference type="STRING" id="569365.A0A0D2BXE3"/>
<dbReference type="RefSeq" id="XP_016244014.1">
    <property type="nucleotide sequence ID" value="XM_016399452.1"/>
</dbReference>
<accession>A0A0D2BXE3</accession>
<dbReference type="HOGENOM" id="CLU_262140_0_0_1"/>
<organism evidence="3 4">
    <name type="scientific">Cladophialophora immunda</name>
    <dbReference type="NCBI Taxonomy" id="569365"/>
    <lineage>
        <taxon>Eukaryota</taxon>
        <taxon>Fungi</taxon>
        <taxon>Dikarya</taxon>
        <taxon>Ascomycota</taxon>
        <taxon>Pezizomycotina</taxon>
        <taxon>Eurotiomycetes</taxon>
        <taxon>Chaetothyriomycetidae</taxon>
        <taxon>Chaetothyriales</taxon>
        <taxon>Herpotrichiellaceae</taxon>
        <taxon>Cladophialophora</taxon>
    </lineage>
</organism>
<dbReference type="GeneID" id="27351165"/>
<dbReference type="OrthoDB" id="4508661at2759"/>
<dbReference type="VEuPathDB" id="FungiDB:PV07_11971"/>
<proteinExistence type="predicted"/>
<sequence length="1396" mass="157916">MQTLTITALQSTGTSSWRVAVSREVSFQYDATERDVHDPFTSEQERECQWYLEEYATRSPFEEGRARRFSQSIEEYAQDLFRQLDLRSVLSLHHSPADRQPEHLTIEIATLANPNPTLINQAAFHRLHWELLETPELWDSFFSKVTVVRKVPPDHTLTPEASSHTPPRSSNLPDKQTYNVLLVVARDLREHDNDALPDSVLNAHLRMQPILETLTDRPPLRVEVVRPGTFAALEQHLRHATQLHGPGYFDVVHFDMHGIVKMVAQGSQKKLSPKSFLKFAHPDLSGRLQLVSASRVAELLNDHQIDRVVLTACKTATSGDGMDANLAKTFVSKGMSDVLGMSFEFLSSATTTFAETFYRSICADLTSFAEASSEARGALRADAQREARFGIMVLVVDWYVPVTYASTVDRRSSYPVCVSSQSNIRTPASGIATKPTPDAALLVGREFDVLRLEAKLATNAIVAMGGRSGTGKSRLLRHLSYVWEATRFADRVLYVDAKFASGNGQTLLSMVINKLLWSGVSLPLSESDDRILSENWEFFERTALDERTSTILVLDNLDDALRLVEACDASNINETILPDLQKLFSIARRAPNTLSSRKSLTILVSSRWIASRWCNLFEIELPYFLLGGLRLASALNLAQKILGPPVRETPSLMAERVDALEDIVNLLDRLPGPLFVVLRQFHKMEMPLAEYYNALLCGRLDRRLKLGSETEQFEVGGSTFLSMLTPVLEPRLMSNWFSIPEPVALRTFYSLSVFWNEGPEWHRYTDLLVQTGILEGIEPASPTHEKDFLEKTGNIIWHLKDLDGLDYEGSSITWIHPLLTLSLRNMIQDADPACHYHLQDALGPSIWKGLFAELLHGMLQRWKAKNAGHTSFAGLAQSSKSGRQNLALCIEACLHTPLRTNEWPLQYFSSWVSLYRYTMTSREQSDFLASLSRALRKVVKFVDSDDSPELRNWHLIWTILHWIYEIVRPNISWDGNQKQDEFATRHIAIAKAVFARSKAYCANLEPIQKAIARIYRLEAVILLSHLQIDDAQKAWASQNDIEDNLYGICKDEDFHRLDPGQLNTKPWAQALLHLRRFLWHRMVSMLTEPENNARDVPREFFGRLIDTTSKDWGDMLPVVERMGYLPPDMSSQTAVNLFMSGQSSTPGKQLDRLEAYLRDGNTEKALSTCQLLLQPAYENGDWGQIIKLTTMMLDSSRDLMSIPEKWYQLHSIAAISSFHLGNHRHASINFAKAVHIHPSDSVIGEAENFLNGDPLALLKTGLGSVPPSGYARISIAVALYLWLRCDAESAKVTLNLLSPFLRATADTIQELFTDILQLRSTMSQWPFLDLQVIETARMFEEIESIVFCRDEGTGWKNPLQRNWVYFEDSIWPLYYAWEASNGQEAGKIHLGQGKSK</sequence>
<dbReference type="EMBL" id="KN847046">
    <property type="protein sequence ID" value="KIW23798.1"/>
    <property type="molecule type" value="Genomic_DNA"/>
</dbReference>
<feature type="region of interest" description="Disordered" evidence="1">
    <location>
        <begin position="154"/>
        <end position="173"/>
    </location>
</feature>
<name>A0A0D2BXE3_9EURO</name>